<dbReference type="RefSeq" id="WP_006943875.1">
    <property type="nucleotide sequence ID" value="NZ_CP008889.1"/>
</dbReference>
<sequence>MTSIHPTITPSQLVDDYTPAPVVRSDVVYEGRVWDVVQEEADLGDAGRVTRDFVRHPGAVAVLAMRGEPGAEEVLVIRQYRHPIGAQEWEIPAGLLDVDGEPPHEAALRELYEEADLRAGRLDLLIDYASSPGGLSEQLRVFLARDLTDVSEDDRFEREEEELDMPTGWARLDDVVDAALAGRLHNPTLLMSCLAARAARDAGWAPLRAPDTPWSVHPAFAPKQ</sequence>
<dbReference type="PANTHER" id="PTHR11839:SF31">
    <property type="entry name" value="ADP-RIBOSE PYROPHOSPHATASE"/>
    <property type="match status" value="1"/>
</dbReference>
<dbReference type="HOGENOM" id="CLU_062658_5_0_11"/>
<keyword evidence="4" id="KW-1185">Reference proteome</keyword>
<dbReference type="GO" id="GO:0019693">
    <property type="term" value="P:ribose phosphate metabolic process"/>
    <property type="evidence" value="ECO:0007669"/>
    <property type="project" value="TreeGrafter"/>
</dbReference>
<dbReference type="GeneID" id="41841184"/>
<dbReference type="InterPro" id="IPR015797">
    <property type="entry name" value="NUDIX_hydrolase-like_dom_sf"/>
</dbReference>
<dbReference type="AlphaFoldDB" id="A0A075JI57"/>
<dbReference type="SUPFAM" id="SSF55811">
    <property type="entry name" value="Nudix"/>
    <property type="match status" value="1"/>
</dbReference>
<dbReference type="PROSITE" id="PS51462">
    <property type="entry name" value="NUDIX"/>
    <property type="match status" value="1"/>
</dbReference>
<evidence type="ECO:0000313" key="3">
    <source>
        <dbReference type="EMBL" id="AIF40977.1"/>
    </source>
</evidence>
<dbReference type="PANTHER" id="PTHR11839">
    <property type="entry name" value="UDP/ADP-SUGAR PYROPHOSPHATASE"/>
    <property type="match status" value="1"/>
</dbReference>
<dbReference type="Gene3D" id="3.90.79.10">
    <property type="entry name" value="Nucleoside Triphosphate Pyrophosphohydrolase"/>
    <property type="match status" value="1"/>
</dbReference>
<accession>A0A075JI57</accession>
<feature type="domain" description="Nudix hydrolase" evidence="2">
    <location>
        <begin position="54"/>
        <end position="197"/>
    </location>
</feature>
<evidence type="ECO:0000259" key="2">
    <source>
        <dbReference type="PROSITE" id="PS51462"/>
    </source>
</evidence>
<proteinExistence type="predicted"/>
<dbReference type="GO" id="GO:0005829">
    <property type="term" value="C:cytosol"/>
    <property type="evidence" value="ECO:0007669"/>
    <property type="project" value="TreeGrafter"/>
</dbReference>
<reference evidence="3 4" key="1">
    <citation type="submission" date="2014-07" db="EMBL/GenBank/DDBJ databases">
        <title>Genome Sequencing of Dermacoccus nishinomiyaensis.</title>
        <authorList>
            <person name="Hong K.W."/>
            <person name="Chan K.G."/>
        </authorList>
    </citation>
    <scope>NUCLEOTIDE SEQUENCE [LARGE SCALE GENOMIC DNA]</scope>
    <source>
        <strain evidence="3 4">M25</strain>
    </source>
</reference>
<dbReference type="InterPro" id="IPR000086">
    <property type="entry name" value="NUDIX_hydrolase_dom"/>
</dbReference>
<evidence type="ECO:0000256" key="1">
    <source>
        <dbReference type="ARBA" id="ARBA00022801"/>
    </source>
</evidence>
<name>A0A075JI57_9MICO</name>
<dbReference type="OrthoDB" id="9806150at2"/>
<dbReference type="KEGG" id="dni:HX89_08515"/>
<protein>
    <submittedName>
        <fullName evidence="3">ADP-ribose pyrophosphatase</fullName>
    </submittedName>
</protein>
<organism evidence="3 4">
    <name type="scientific">Dermacoccus nishinomiyaensis</name>
    <dbReference type="NCBI Taxonomy" id="1274"/>
    <lineage>
        <taxon>Bacteria</taxon>
        <taxon>Bacillati</taxon>
        <taxon>Actinomycetota</taxon>
        <taxon>Actinomycetes</taxon>
        <taxon>Micrococcales</taxon>
        <taxon>Dermacoccaceae</taxon>
        <taxon>Dermacoccus</taxon>
    </lineage>
</organism>
<dbReference type="GO" id="GO:0016787">
    <property type="term" value="F:hydrolase activity"/>
    <property type="evidence" value="ECO:0007669"/>
    <property type="project" value="UniProtKB-KW"/>
</dbReference>
<dbReference type="GO" id="GO:0006753">
    <property type="term" value="P:nucleoside phosphate metabolic process"/>
    <property type="evidence" value="ECO:0007669"/>
    <property type="project" value="TreeGrafter"/>
</dbReference>
<dbReference type="eggNOG" id="COG0494">
    <property type="taxonomic scope" value="Bacteria"/>
</dbReference>
<dbReference type="EMBL" id="CP008889">
    <property type="protein sequence ID" value="AIF40977.1"/>
    <property type="molecule type" value="Genomic_DNA"/>
</dbReference>
<dbReference type="Proteomes" id="UP000027986">
    <property type="component" value="Chromosome"/>
</dbReference>
<evidence type="ECO:0000313" key="4">
    <source>
        <dbReference type="Proteomes" id="UP000027986"/>
    </source>
</evidence>
<keyword evidence="1" id="KW-0378">Hydrolase</keyword>
<gene>
    <name evidence="3" type="ORF">HX89_08515</name>
</gene>
<dbReference type="CDD" id="cd24158">
    <property type="entry name" value="NUDIX_ADPRase_Rv1700"/>
    <property type="match status" value="1"/>
</dbReference>
<dbReference type="Pfam" id="PF00293">
    <property type="entry name" value="NUDIX"/>
    <property type="match status" value="1"/>
</dbReference>